<sequence length="338" mass="37584">MYSIVLSCILGFLILESQHGVQSWSLNNFLMTGPKAYLTFSQSVAAGAMHGMEECRHQFLWDRWNCPESSLPMFTQNALERANRETSFVHAISSAGVMYTLTRNCSLGDFDKCGCDDTKKGDQGGEGWKWGGCSDNVNFGERVSKMFVDALVTGKDAWAVMNLHNNEAGRKAVRQTLKRTCKCHGVSGSCTTQTCWKQLSEFRVIGDFLKRKYGNGLLVDYVRGGLEKANSASEQALSPLSKKDLVYLEASPDYCRVNVSAGSMGTVGRECVRGTKKSKDEQGKWEKQSCKRLCSTCGLKVKKTKVIEKSSCNCKFHWCCSVKCDECQQEVTKLTCQT</sequence>
<dbReference type="InterPro" id="IPR013301">
    <property type="entry name" value="Wnt8"/>
</dbReference>
<evidence type="ECO:0000256" key="3">
    <source>
        <dbReference type="ARBA" id="ARBA00022473"/>
    </source>
</evidence>
<keyword evidence="8" id="KW-0325">Glycoprotein</keyword>
<dbReference type="GeneID" id="100313765"/>
<dbReference type="GO" id="GO:0060070">
    <property type="term" value="P:canonical Wnt signaling pathway"/>
    <property type="evidence" value="ECO:0007669"/>
    <property type="project" value="TreeGrafter"/>
</dbReference>
<evidence type="ECO:0000256" key="4">
    <source>
        <dbReference type="ARBA" id="ARBA00022525"/>
    </source>
</evidence>
<evidence type="ECO:0000256" key="10">
    <source>
        <dbReference type="RuleBase" id="RU003500"/>
    </source>
</evidence>
<keyword evidence="5" id="KW-0272">Extracellular matrix</keyword>
<dbReference type="SMART" id="SM00097">
    <property type="entry name" value="WNT1"/>
    <property type="match status" value="1"/>
</dbReference>
<reference evidence="12" key="1">
    <citation type="submission" date="2009-10" db="EMBL/GenBank/DDBJ databases">
        <authorList>
            <person name="Freeman R.M.Jr."/>
            <person name="Wu M.M."/>
            <person name="Gerhart J.J."/>
        </authorList>
    </citation>
    <scope>NUCLEOTIDE SEQUENCE</scope>
</reference>
<dbReference type="Pfam" id="PF00110">
    <property type="entry name" value="wnt"/>
    <property type="match status" value="1"/>
</dbReference>
<evidence type="ECO:0000256" key="7">
    <source>
        <dbReference type="ARBA" id="ARBA00023157"/>
    </source>
</evidence>
<dbReference type="FunFam" id="3.30.2460.20:FF:000003">
    <property type="entry name" value="Protein Wnt"/>
    <property type="match status" value="1"/>
</dbReference>
<gene>
    <name evidence="14" type="primary">Wnt8</name>
</gene>
<evidence type="ECO:0000313" key="14">
    <source>
        <dbReference type="RefSeq" id="NP_001161678.1"/>
    </source>
</evidence>
<dbReference type="InterPro" id="IPR018161">
    <property type="entry name" value="Wnt_CS"/>
</dbReference>
<dbReference type="GO" id="GO:0005109">
    <property type="term" value="F:frizzled binding"/>
    <property type="evidence" value="ECO:0007669"/>
    <property type="project" value="TreeGrafter"/>
</dbReference>
<comment type="function">
    <text evidence="10">Ligand for members of the frizzled family of seven transmembrane receptors.</text>
</comment>
<keyword evidence="11 14" id="KW-0732">Signal</keyword>
<evidence type="ECO:0000256" key="9">
    <source>
        <dbReference type="ARBA" id="ARBA00023288"/>
    </source>
</evidence>
<dbReference type="KEGG" id="sko:100313765"/>
<keyword evidence="3 10" id="KW-0217">Developmental protein</keyword>
<keyword evidence="4" id="KW-0964">Secreted</keyword>
<proteinExistence type="evidence at transcript level"/>
<protein>
    <recommendedName>
        <fullName evidence="10">Protein Wnt</fullName>
    </recommendedName>
</protein>
<evidence type="ECO:0000256" key="1">
    <source>
        <dbReference type="ARBA" id="ARBA00004498"/>
    </source>
</evidence>
<dbReference type="GO" id="GO:0005615">
    <property type="term" value="C:extracellular space"/>
    <property type="evidence" value="ECO:0007669"/>
    <property type="project" value="TreeGrafter"/>
</dbReference>
<comment type="similarity">
    <text evidence="2 10">Belongs to the Wnt family.</text>
</comment>
<evidence type="ECO:0000313" key="13">
    <source>
        <dbReference type="Proteomes" id="UP000694865"/>
    </source>
</evidence>
<dbReference type="InterPro" id="IPR043158">
    <property type="entry name" value="Wnt_C"/>
</dbReference>
<dbReference type="PROSITE" id="PS00246">
    <property type="entry name" value="WNT1"/>
    <property type="match status" value="1"/>
</dbReference>
<evidence type="ECO:0000256" key="8">
    <source>
        <dbReference type="ARBA" id="ARBA00023180"/>
    </source>
</evidence>
<keyword evidence="7" id="KW-1015">Disulfide bond</keyword>
<dbReference type="PANTHER" id="PTHR12027">
    <property type="entry name" value="WNT RELATED"/>
    <property type="match status" value="1"/>
</dbReference>
<reference evidence="14" key="2">
    <citation type="submission" date="2025-05" db="UniProtKB">
        <authorList>
            <consortium name="RefSeq"/>
        </authorList>
    </citation>
    <scope>IDENTIFICATION</scope>
</reference>
<accession>D1LXI5</accession>
<dbReference type="Proteomes" id="UP000694865">
    <property type="component" value="Unplaced"/>
</dbReference>
<feature type="signal peptide" evidence="11 14">
    <location>
        <begin position="1"/>
        <end position="23"/>
    </location>
</feature>
<dbReference type="PRINTS" id="PR01892">
    <property type="entry name" value="WNT8PROTEIN"/>
</dbReference>
<keyword evidence="13" id="KW-1185">Reference proteome</keyword>
<dbReference type="PANTHER" id="PTHR12027:SF81">
    <property type="entry name" value="WNT INHIBITOR OF DORSAL PROTEIN"/>
    <property type="match status" value="1"/>
</dbReference>
<comment type="subcellular location">
    <subcellularLocation>
        <location evidence="1 10">Secreted</location>
        <location evidence="1 10">Extracellular space</location>
        <location evidence="1 10">Extracellular matrix</location>
    </subcellularLocation>
</comment>
<dbReference type="CDD" id="cd19340">
    <property type="entry name" value="Wnt_Wnt8"/>
    <property type="match status" value="1"/>
</dbReference>
<evidence type="ECO:0000313" key="12">
    <source>
        <dbReference type="EMBL" id="ACY92691.1"/>
    </source>
</evidence>
<dbReference type="GO" id="GO:0030182">
    <property type="term" value="P:neuron differentiation"/>
    <property type="evidence" value="ECO:0007669"/>
    <property type="project" value="TreeGrafter"/>
</dbReference>
<evidence type="ECO:0000256" key="5">
    <source>
        <dbReference type="ARBA" id="ARBA00022530"/>
    </source>
</evidence>
<organism evidence="12">
    <name type="scientific">Saccoglossus kowalevskii</name>
    <name type="common">Acorn worm</name>
    <dbReference type="NCBI Taxonomy" id="10224"/>
    <lineage>
        <taxon>Eukaryota</taxon>
        <taxon>Metazoa</taxon>
        <taxon>Hemichordata</taxon>
        <taxon>Enteropneusta</taxon>
        <taxon>Harrimaniidae</taxon>
        <taxon>Saccoglossus</taxon>
    </lineage>
</organism>
<dbReference type="GO" id="GO:0005125">
    <property type="term" value="F:cytokine activity"/>
    <property type="evidence" value="ECO:0007669"/>
    <property type="project" value="TreeGrafter"/>
</dbReference>
<evidence type="ECO:0000256" key="11">
    <source>
        <dbReference type="SAM" id="SignalP"/>
    </source>
</evidence>
<feature type="chain" id="PRO_5003024577" description="Protein Wnt" evidence="11 14">
    <location>
        <begin position="24"/>
        <end position="338"/>
    </location>
</feature>
<dbReference type="PRINTS" id="PR01349">
    <property type="entry name" value="WNTPROTEIN"/>
</dbReference>
<dbReference type="OrthoDB" id="5945655at2759"/>
<dbReference type="Gene3D" id="3.30.2460.20">
    <property type="match status" value="1"/>
</dbReference>
<dbReference type="InterPro" id="IPR005817">
    <property type="entry name" value="Wnt"/>
</dbReference>
<dbReference type="EMBL" id="GU076162">
    <property type="protein sequence ID" value="ACY92691.1"/>
    <property type="molecule type" value="mRNA"/>
</dbReference>
<dbReference type="RefSeq" id="NP_001161678.1">
    <property type="nucleotide sequence ID" value="NM_001168206.1"/>
</dbReference>
<dbReference type="AlphaFoldDB" id="D1LXI5"/>
<evidence type="ECO:0000256" key="2">
    <source>
        <dbReference type="ARBA" id="ARBA00005683"/>
    </source>
</evidence>
<keyword evidence="9" id="KW-0449">Lipoprotein</keyword>
<dbReference type="GO" id="GO:0045165">
    <property type="term" value="P:cell fate commitment"/>
    <property type="evidence" value="ECO:0007669"/>
    <property type="project" value="TreeGrafter"/>
</dbReference>
<keyword evidence="6 10" id="KW-0879">Wnt signaling pathway</keyword>
<evidence type="ECO:0000256" key="6">
    <source>
        <dbReference type="ARBA" id="ARBA00022687"/>
    </source>
</evidence>
<name>D1LXI5_SACKO</name>
<dbReference type="CTD" id="397068"/>